<evidence type="ECO:0000256" key="2">
    <source>
        <dbReference type="SAM" id="MobiDB-lite"/>
    </source>
</evidence>
<dbReference type="PANTHER" id="PTHR32215:SF0">
    <property type="entry name" value="CILIA- AND FLAGELLA-ASSOCIATED PROTEIN 57"/>
    <property type="match status" value="1"/>
</dbReference>
<evidence type="ECO:0000313" key="4">
    <source>
        <dbReference type="Proteomes" id="UP000269721"/>
    </source>
</evidence>
<name>A0A4P9WJG1_9FUNG</name>
<dbReference type="InterPro" id="IPR052993">
    <property type="entry name" value="CFA-57"/>
</dbReference>
<gene>
    <name evidence="3" type="ORF">BDK51DRAFT_37886</name>
</gene>
<dbReference type="SUPFAM" id="SSF69322">
    <property type="entry name" value="Tricorn protease domain 2"/>
    <property type="match status" value="1"/>
</dbReference>
<dbReference type="OrthoDB" id="972532at2759"/>
<feature type="repeat" description="WD" evidence="1">
    <location>
        <begin position="460"/>
        <end position="492"/>
    </location>
</feature>
<sequence length="593" mass="62842">MSIPIVTQRWAEKQECIDRQGHHELQPSDSPSPHPAAYSHVFGLNESVRNNIFYLNDHTVLYPAGTQLVQYNVEQKAQRFYAINEGDGITSMAMSPSGVFVAVAVRGGGLHGAPGPAAGATPGQGPGTGSTGGMSGGSGPGGVAGVGVISGGAGQPGGMPRGASALFGPGTARTASAAAGPVGGGAAATAVGPGGFAGSASILICDLQNSRKRKILSTGDVGVKEFIAMSFTHDSKHIFAQSGAPDWTLFIWGWEKTKLIGSIRTSNNSNAEIHKMSCNPFDVANTQICVTGNNLFRIYRHVEGTFKLITNQKPDKNLLCHAWVNETRLVAGTEDAKILIFESGDLVLEIAYLLSPSAMLSASPNSPAPHPSICDVTSFSGGLLAGTSMGVCLLFERTDDAMMYKKNKEYFLEDAQVGTIAFNPGEDIAVVTLQNSQIYAITLDSDSGKGDQIPCDRLAQSFHHGVVTGMDTCARKPLIATCGADRSVRIWNYVENAIEVVKFFDDEPNSRSSIPQPSTDLLRRHARDARHRGPPSPAAPRSALHDAPHVASSPGSESSYRGYRASFGTRAARCPFPEEGRRKERTKYHCASQ</sequence>
<protein>
    <submittedName>
        <fullName evidence="3">Uncharacterized protein</fullName>
    </submittedName>
</protein>
<feature type="region of interest" description="Disordered" evidence="2">
    <location>
        <begin position="526"/>
        <end position="593"/>
    </location>
</feature>
<dbReference type="PANTHER" id="PTHR32215">
    <property type="entry name" value="CILIA- AND FLAGELLA-ASSOCIATED PROTEIN 57"/>
    <property type="match status" value="1"/>
</dbReference>
<feature type="compositionally biased region" description="Gly residues" evidence="2">
    <location>
        <begin position="122"/>
        <end position="137"/>
    </location>
</feature>
<dbReference type="Pfam" id="PF00400">
    <property type="entry name" value="WD40"/>
    <property type="match status" value="1"/>
</dbReference>
<evidence type="ECO:0000313" key="3">
    <source>
        <dbReference type="EMBL" id="RKO90756.1"/>
    </source>
</evidence>
<dbReference type="InterPro" id="IPR001680">
    <property type="entry name" value="WD40_rpt"/>
</dbReference>
<dbReference type="InterPro" id="IPR015943">
    <property type="entry name" value="WD40/YVTN_repeat-like_dom_sf"/>
</dbReference>
<feature type="region of interest" description="Disordered" evidence="2">
    <location>
        <begin position="114"/>
        <end position="137"/>
    </location>
</feature>
<dbReference type="PROSITE" id="PS50082">
    <property type="entry name" value="WD_REPEATS_2"/>
    <property type="match status" value="1"/>
</dbReference>
<evidence type="ECO:0000256" key="1">
    <source>
        <dbReference type="PROSITE-ProRule" id="PRU00221"/>
    </source>
</evidence>
<reference evidence="4" key="1">
    <citation type="journal article" date="2018" name="Nat. Microbiol.">
        <title>Leveraging single-cell genomics to expand the fungal tree of life.</title>
        <authorList>
            <person name="Ahrendt S.R."/>
            <person name="Quandt C.A."/>
            <person name="Ciobanu D."/>
            <person name="Clum A."/>
            <person name="Salamov A."/>
            <person name="Andreopoulos B."/>
            <person name="Cheng J.F."/>
            <person name="Woyke T."/>
            <person name="Pelin A."/>
            <person name="Henrissat B."/>
            <person name="Reynolds N.K."/>
            <person name="Benny G.L."/>
            <person name="Smith M.E."/>
            <person name="James T.Y."/>
            <person name="Grigoriev I.V."/>
        </authorList>
    </citation>
    <scope>NUCLEOTIDE SEQUENCE [LARGE SCALE GENOMIC DNA]</scope>
</reference>
<organism evidence="3 4">
    <name type="scientific">Blyttiomyces helicus</name>
    <dbReference type="NCBI Taxonomy" id="388810"/>
    <lineage>
        <taxon>Eukaryota</taxon>
        <taxon>Fungi</taxon>
        <taxon>Fungi incertae sedis</taxon>
        <taxon>Chytridiomycota</taxon>
        <taxon>Chytridiomycota incertae sedis</taxon>
        <taxon>Chytridiomycetes</taxon>
        <taxon>Chytridiomycetes incertae sedis</taxon>
        <taxon>Blyttiomyces</taxon>
    </lineage>
</organism>
<keyword evidence="4" id="KW-1185">Reference proteome</keyword>
<proteinExistence type="predicted"/>
<dbReference type="AlphaFoldDB" id="A0A4P9WJG1"/>
<keyword evidence="1" id="KW-0853">WD repeat</keyword>
<dbReference type="SMART" id="SM00320">
    <property type="entry name" value="WD40"/>
    <property type="match status" value="2"/>
</dbReference>
<dbReference type="Gene3D" id="2.130.10.10">
    <property type="entry name" value="YVTN repeat-like/Quinoprotein amine dehydrogenase"/>
    <property type="match status" value="3"/>
</dbReference>
<dbReference type="Proteomes" id="UP000269721">
    <property type="component" value="Unassembled WGS sequence"/>
</dbReference>
<dbReference type="EMBL" id="KZ995398">
    <property type="protein sequence ID" value="RKO90756.1"/>
    <property type="molecule type" value="Genomic_DNA"/>
</dbReference>
<feature type="compositionally biased region" description="Basic residues" evidence="2">
    <location>
        <begin position="583"/>
        <end position="593"/>
    </location>
</feature>
<accession>A0A4P9WJG1</accession>